<accession>A0A1G1ZV15</accession>
<feature type="compositionally biased region" description="Polar residues" evidence="1">
    <location>
        <begin position="213"/>
        <end position="228"/>
    </location>
</feature>
<reference evidence="2 3" key="1">
    <citation type="journal article" date="2016" name="Nat. Commun.">
        <title>Thousands of microbial genomes shed light on interconnected biogeochemical processes in an aquifer system.</title>
        <authorList>
            <person name="Anantharaman K."/>
            <person name="Brown C.T."/>
            <person name="Hug L.A."/>
            <person name="Sharon I."/>
            <person name="Castelle C.J."/>
            <person name="Probst A.J."/>
            <person name="Thomas B.C."/>
            <person name="Singh A."/>
            <person name="Wilkins M.J."/>
            <person name="Karaoz U."/>
            <person name="Brodie E.L."/>
            <person name="Williams K.H."/>
            <person name="Hubbard S.S."/>
            <person name="Banfield J.F."/>
        </authorList>
    </citation>
    <scope>NUCLEOTIDE SEQUENCE [LARGE SCALE GENOMIC DNA]</scope>
</reference>
<feature type="region of interest" description="Disordered" evidence="1">
    <location>
        <begin position="197"/>
        <end position="228"/>
    </location>
</feature>
<dbReference type="AlphaFoldDB" id="A0A1G1ZV15"/>
<evidence type="ECO:0000313" key="2">
    <source>
        <dbReference type="EMBL" id="OGY68319.1"/>
    </source>
</evidence>
<feature type="compositionally biased region" description="Basic and acidic residues" evidence="1">
    <location>
        <begin position="9"/>
        <end position="22"/>
    </location>
</feature>
<feature type="region of interest" description="Disordered" evidence="1">
    <location>
        <begin position="1"/>
        <end position="27"/>
    </location>
</feature>
<organism evidence="2 3">
    <name type="scientific">Candidatus Harrisonbacteria bacterium RIFCSPLOWO2_02_FULL_41_13b</name>
    <dbReference type="NCBI Taxonomy" id="1798409"/>
    <lineage>
        <taxon>Bacteria</taxon>
        <taxon>Candidatus Harrisoniibacteriota</taxon>
    </lineage>
</organism>
<evidence type="ECO:0000313" key="3">
    <source>
        <dbReference type="Proteomes" id="UP000177690"/>
    </source>
</evidence>
<protein>
    <submittedName>
        <fullName evidence="2">Uncharacterized protein</fullName>
    </submittedName>
</protein>
<gene>
    <name evidence="2" type="ORF">A3I24_01700</name>
</gene>
<evidence type="ECO:0000256" key="1">
    <source>
        <dbReference type="SAM" id="MobiDB-lite"/>
    </source>
</evidence>
<proteinExistence type="predicted"/>
<name>A0A1G1ZV15_9BACT</name>
<sequence>MSKTNRRKPPVEKYEEPGERETPMTTPVNADPVVQEVVVAPVAAPITPPAARAATPYLDTLVCPLCGERKFPYQLMGSKCYRRYSEEARVSLGKGKFLFLNVWFKETAAPLALRAAEKAYKEAVETHASIQNAASTKAFEAVKEAAGGHYVQQHIFRAAKQDKQQELWKEMGGNRSHFNLKMMERAVQMLTGIVNGTIDPTPIPRPKEEATKSDQTPAETPMVQSAGN</sequence>
<dbReference type="EMBL" id="MHJL01000001">
    <property type="protein sequence ID" value="OGY68319.1"/>
    <property type="molecule type" value="Genomic_DNA"/>
</dbReference>
<comment type="caution">
    <text evidence="2">The sequence shown here is derived from an EMBL/GenBank/DDBJ whole genome shotgun (WGS) entry which is preliminary data.</text>
</comment>
<dbReference type="Proteomes" id="UP000177690">
    <property type="component" value="Unassembled WGS sequence"/>
</dbReference>